<feature type="binding site" evidence="4">
    <location>
        <position position="140"/>
    </location>
    <ligand>
        <name>ATP</name>
        <dbReference type="ChEBI" id="CHEBI:30616"/>
    </ligand>
</feature>
<dbReference type="EMBL" id="JRGF01000004">
    <property type="protein sequence ID" value="KHE42471.1"/>
    <property type="molecule type" value="Genomic_DNA"/>
</dbReference>
<keyword evidence="4 5" id="KW-0436">Ligase</keyword>
<comment type="subunit">
    <text evidence="4 5">Homodimer.</text>
</comment>
<dbReference type="InterPro" id="IPR003135">
    <property type="entry name" value="ATP-grasp_carboxylate-amine"/>
</dbReference>
<comment type="function">
    <text evidence="5">Catalyzes the ATP-dependent conversion of 5-aminoimidazole ribonucleotide (AIR) and HCO(3)- to N5-carboxyaminoimidazole ribonucleotide (N5-CAIR).</text>
</comment>
<comment type="similarity">
    <text evidence="4 5">Belongs to the PurK/PurT family.</text>
</comment>
<dbReference type="Gene3D" id="3.30.470.20">
    <property type="entry name" value="ATP-grasp fold, B domain"/>
    <property type="match status" value="1"/>
</dbReference>
<dbReference type="EC" id="6.3.4.18" evidence="4 5"/>
<evidence type="ECO:0000259" key="6">
    <source>
        <dbReference type="PROSITE" id="PS50975"/>
    </source>
</evidence>
<dbReference type="Pfam" id="PF02222">
    <property type="entry name" value="ATP-grasp"/>
    <property type="match status" value="1"/>
</dbReference>
<protein>
    <recommendedName>
        <fullName evidence="4 5">N5-carboxyaminoimidazole ribonucleotide synthase</fullName>
        <shortName evidence="4 5">N5-CAIR synthase</shortName>
        <ecNumber evidence="4 5">6.3.4.18</ecNumber>
    </recommendedName>
    <alternativeName>
        <fullName evidence="4 5">5-(carboxyamino)imidazole ribonucleotide synthetase</fullName>
    </alternativeName>
</protein>
<dbReference type="Proteomes" id="UP000030889">
    <property type="component" value="Unassembled WGS sequence"/>
</dbReference>
<feature type="binding site" evidence="4">
    <location>
        <position position="204"/>
    </location>
    <ligand>
        <name>ATP</name>
        <dbReference type="ChEBI" id="CHEBI:30616"/>
    </ligand>
</feature>
<dbReference type="Pfam" id="PF22660">
    <property type="entry name" value="RS_preATP-grasp-like"/>
    <property type="match status" value="1"/>
</dbReference>
<feature type="binding site" evidence="4">
    <location>
        <position position="100"/>
    </location>
    <ligand>
        <name>ATP</name>
        <dbReference type="ChEBI" id="CHEBI:30616"/>
    </ligand>
</feature>
<dbReference type="NCBIfam" id="TIGR01161">
    <property type="entry name" value="purK"/>
    <property type="match status" value="1"/>
</dbReference>
<dbReference type="RefSeq" id="WP_022064387.1">
    <property type="nucleotide sequence ID" value="NZ_JRGF01000004.1"/>
</dbReference>
<evidence type="ECO:0000256" key="4">
    <source>
        <dbReference type="HAMAP-Rule" id="MF_01928"/>
    </source>
</evidence>
<dbReference type="PANTHER" id="PTHR11609">
    <property type="entry name" value="PURINE BIOSYNTHESIS PROTEIN 6/7, PUR6/7"/>
    <property type="match status" value="1"/>
</dbReference>
<dbReference type="InterPro" id="IPR040686">
    <property type="entry name" value="PurK_C"/>
</dbReference>
<keyword evidence="3 4" id="KW-0067">ATP-binding</keyword>
<feature type="domain" description="ATP-grasp" evidence="6">
    <location>
        <begin position="104"/>
        <end position="288"/>
    </location>
</feature>
<comment type="caution">
    <text evidence="7">The sequence shown here is derived from an EMBL/GenBank/DDBJ whole genome shotgun (WGS) entry which is preliminary data.</text>
</comment>
<dbReference type="InterPro" id="IPR016185">
    <property type="entry name" value="PreATP-grasp_dom_sf"/>
</dbReference>
<dbReference type="Gene3D" id="3.30.1490.20">
    <property type="entry name" value="ATP-grasp fold, A domain"/>
    <property type="match status" value="1"/>
</dbReference>
<feature type="binding site" evidence="4">
    <location>
        <begin position="145"/>
        <end position="151"/>
    </location>
    <ligand>
        <name>ATP</name>
        <dbReference type="ChEBI" id="CHEBI:30616"/>
    </ligand>
</feature>
<sequence>MKTIGIIGGGQLGLMIAEQAAVLGARTVCLDPSADAPAFRVCDDHIVAAFDDAAALEELCRRSDAVTYEFENVPGEILIPLTERYNIPQGYRPLFDSQDRIREKTNARDNGLRVPRFAEVHDRESLMKGIFEIGYPCVFKTRTLGYDGHGQAVIRTPEDIARAEPYLGVPAILEEFVPFDYEASIVMVNDGERIVSFPIGQNIHRDGILDLCIVPAPRMDDAVRARLVEQSEAFMRRCGYTGILAIEYFVKGGELYFNEMAPRPHNSGHYTIEGCTTNQFRELCRYLLGEPLQEPRLVAPTVMKNILGEDLAAAEAVAAETGAEGAQSPEEGVYVHLYGKSVSKPKRKMGHITFVGMTAGEYDARWRGRFVE</sequence>
<dbReference type="Gene3D" id="3.40.50.20">
    <property type="match status" value="1"/>
</dbReference>
<name>A0ABR4YJP0_9BACT</name>
<evidence type="ECO:0000256" key="2">
    <source>
        <dbReference type="ARBA" id="ARBA00022755"/>
    </source>
</evidence>
<comment type="function">
    <text evidence="4">Catalyzes the ATP-dependent conversion of 5-aminoimidazole ribonucleotide (AIR) and HCO(3)(-) to N5-carboxyaminoimidazole ribonucleotide (N5-CAIR).</text>
</comment>
<dbReference type="SUPFAM" id="SSF56059">
    <property type="entry name" value="Glutathione synthetase ATP-binding domain-like"/>
    <property type="match status" value="1"/>
</dbReference>
<dbReference type="Pfam" id="PF17769">
    <property type="entry name" value="PurK_C"/>
    <property type="match status" value="1"/>
</dbReference>
<feature type="binding site" evidence="4">
    <location>
        <begin position="174"/>
        <end position="177"/>
    </location>
    <ligand>
        <name>ATP</name>
        <dbReference type="ChEBI" id="CHEBI:30616"/>
    </ligand>
</feature>
<dbReference type="InterPro" id="IPR011054">
    <property type="entry name" value="Rudment_hybrid_motif"/>
</dbReference>
<evidence type="ECO:0000256" key="5">
    <source>
        <dbReference type="RuleBase" id="RU361200"/>
    </source>
</evidence>
<feature type="binding site" evidence="4">
    <location>
        <position position="182"/>
    </location>
    <ligand>
        <name>ATP</name>
        <dbReference type="ChEBI" id="CHEBI:30616"/>
    </ligand>
</feature>
<dbReference type="InterPro" id="IPR005875">
    <property type="entry name" value="PurK"/>
</dbReference>
<dbReference type="NCBIfam" id="NF004679">
    <property type="entry name" value="PRK06019.1-5"/>
    <property type="match status" value="1"/>
</dbReference>
<dbReference type="SUPFAM" id="SSF52440">
    <property type="entry name" value="PreATP-grasp domain"/>
    <property type="match status" value="1"/>
</dbReference>
<evidence type="ECO:0000313" key="8">
    <source>
        <dbReference type="Proteomes" id="UP000030889"/>
    </source>
</evidence>
<keyword evidence="8" id="KW-1185">Reference proteome</keyword>
<evidence type="ECO:0000256" key="3">
    <source>
        <dbReference type="ARBA" id="ARBA00022840"/>
    </source>
</evidence>
<organism evidence="7 8">
    <name type="scientific">Alistipes inops</name>
    <dbReference type="NCBI Taxonomy" id="1501391"/>
    <lineage>
        <taxon>Bacteria</taxon>
        <taxon>Pseudomonadati</taxon>
        <taxon>Bacteroidota</taxon>
        <taxon>Bacteroidia</taxon>
        <taxon>Bacteroidales</taxon>
        <taxon>Rikenellaceae</taxon>
        <taxon>Alistipes</taxon>
    </lineage>
</organism>
<keyword evidence="1 4" id="KW-0547">Nucleotide-binding</keyword>
<dbReference type="InterPro" id="IPR011761">
    <property type="entry name" value="ATP-grasp"/>
</dbReference>
<dbReference type="SUPFAM" id="SSF51246">
    <property type="entry name" value="Rudiment single hybrid motif"/>
    <property type="match status" value="1"/>
</dbReference>
<comment type="catalytic activity">
    <reaction evidence="4 5">
        <text>5-amino-1-(5-phospho-beta-D-ribosyl)imidazole + hydrogencarbonate + ATP = 5-carboxyamino-1-(5-phospho-D-ribosyl)imidazole + ADP + phosphate + 2 H(+)</text>
        <dbReference type="Rhea" id="RHEA:19317"/>
        <dbReference type="ChEBI" id="CHEBI:15378"/>
        <dbReference type="ChEBI" id="CHEBI:17544"/>
        <dbReference type="ChEBI" id="CHEBI:30616"/>
        <dbReference type="ChEBI" id="CHEBI:43474"/>
        <dbReference type="ChEBI" id="CHEBI:58730"/>
        <dbReference type="ChEBI" id="CHEBI:137981"/>
        <dbReference type="ChEBI" id="CHEBI:456216"/>
        <dbReference type="EC" id="6.3.4.18"/>
    </reaction>
</comment>
<evidence type="ECO:0000256" key="1">
    <source>
        <dbReference type="ARBA" id="ARBA00022741"/>
    </source>
</evidence>
<dbReference type="PROSITE" id="PS50975">
    <property type="entry name" value="ATP_GRASP"/>
    <property type="match status" value="1"/>
</dbReference>
<dbReference type="InterPro" id="IPR013815">
    <property type="entry name" value="ATP_grasp_subdomain_1"/>
</dbReference>
<dbReference type="HAMAP" id="MF_01928">
    <property type="entry name" value="PurK"/>
    <property type="match status" value="1"/>
</dbReference>
<reference evidence="7 8" key="1">
    <citation type="submission" date="2014-09" db="EMBL/GenBank/DDBJ databases">
        <title>Alistipes sp. 627, sp. nov., a novel member of the family Rikenellaceae isolated from human faeces.</title>
        <authorList>
            <person name="Shkoporov A.N."/>
            <person name="Chaplin A.V."/>
            <person name="Motuzova O.V."/>
            <person name="Kafarskaia L.I."/>
            <person name="Khokhlova E.V."/>
            <person name="Efimov B.A."/>
        </authorList>
    </citation>
    <scope>NUCLEOTIDE SEQUENCE [LARGE SCALE GENOMIC DNA]</scope>
    <source>
        <strain evidence="7 8">627</strain>
    </source>
</reference>
<feature type="binding site" evidence="4">
    <location>
        <begin position="258"/>
        <end position="259"/>
    </location>
    <ligand>
        <name>ATP</name>
        <dbReference type="ChEBI" id="CHEBI:30616"/>
    </ligand>
</feature>
<dbReference type="InterPro" id="IPR054350">
    <property type="entry name" value="PurT/PurK_preATP-grasp"/>
</dbReference>
<proteinExistence type="inferred from homology"/>
<comment type="pathway">
    <text evidence="4 5">Purine metabolism; IMP biosynthesis via de novo pathway; 5-amino-1-(5-phospho-D-ribosyl)imidazole-4-carboxylate from 5-amino-1-(5-phospho-D-ribosyl)imidazole (N5-CAIR route): step 1/2.</text>
</comment>
<dbReference type="PANTHER" id="PTHR11609:SF5">
    <property type="entry name" value="PHOSPHORIBOSYLAMINOIMIDAZOLE CARBOXYLASE"/>
    <property type="match status" value="1"/>
</dbReference>
<evidence type="ECO:0000313" key="7">
    <source>
        <dbReference type="EMBL" id="KHE42471.1"/>
    </source>
</evidence>
<accession>A0ABR4YJP0</accession>
<gene>
    <name evidence="4 5" type="primary">purK</name>
    <name evidence="7" type="ORF">LG35_04390</name>
</gene>
<keyword evidence="2 4" id="KW-0658">Purine biosynthesis</keyword>